<evidence type="ECO:0000313" key="2">
    <source>
        <dbReference type="Proteomes" id="UP000179588"/>
    </source>
</evidence>
<evidence type="ECO:0000313" key="1">
    <source>
        <dbReference type="EMBL" id="OHT25841.1"/>
    </source>
</evidence>
<comment type="caution">
    <text evidence="1">The sequence shown here is derived from an EMBL/GenBank/DDBJ whole genome shotgun (WGS) entry which is preliminary data.</text>
</comment>
<name>A0A1S1HWN8_PROST</name>
<accession>A0A1S1HWN8</accession>
<dbReference type="Proteomes" id="UP000179588">
    <property type="component" value="Unassembled WGS sequence"/>
</dbReference>
<keyword evidence="2" id="KW-1185">Reference proteome</keyword>
<dbReference type="AlphaFoldDB" id="A0A1S1HWN8"/>
<proteinExistence type="predicted"/>
<organism evidence="1 2">
    <name type="scientific">Providencia stuartii</name>
    <dbReference type="NCBI Taxonomy" id="588"/>
    <lineage>
        <taxon>Bacteria</taxon>
        <taxon>Pseudomonadati</taxon>
        <taxon>Pseudomonadota</taxon>
        <taxon>Gammaproteobacteria</taxon>
        <taxon>Enterobacterales</taxon>
        <taxon>Morganellaceae</taxon>
        <taxon>Providencia</taxon>
    </lineage>
</organism>
<protein>
    <submittedName>
        <fullName evidence="1">Uncharacterized protein</fullName>
    </submittedName>
</protein>
<gene>
    <name evidence="1" type="ORF">A3Q29_00300</name>
</gene>
<dbReference type="EMBL" id="LVIE01000001">
    <property type="protein sequence ID" value="OHT25841.1"/>
    <property type="molecule type" value="Genomic_DNA"/>
</dbReference>
<sequence length="72" mass="8437">MKTLTAKQFNERYPVGSFFIYQPNRILRGGPTARTWGKAEEKDNRVMVEIDIYPHYVDINSLTIMTYGNNHK</sequence>
<reference evidence="1 2" key="1">
    <citation type="submission" date="2016-03" db="EMBL/GenBank/DDBJ databases">
        <title>Genome sequence of Providencia stuartii strain, isolated from the salivary glands of larval Lucilia sericata.</title>
        <authorList>
            <person name="Yuan Y."/>
            <person name="Zhang Y."/>
            <person name="Fu S."/>
            <person name="Crippen T.L."/>
            <person name="Visi D."/>
            <person name="Benbow M.E."/>
            <person name="Allen M."/>
            <person name="Tomberlin J.K."/>
            <person name="Sze S.-H."/>
            <person name="Tarone A.M."/>
        </authorList>
    </citation>
    <scope>NUCLEOTIDE SEQUENCE [LARGE SCALE GENOMIC DNA]</scope>
    <source>
        <strain evidence="1 2">Crippen</strain>
    </source>
</reference>